<dbReference type="Pfam" id="PF13432">
    <property type="entry name" value="TPR_16"/>
    <property type="match status" value="1"/>
</dbReference>
<evidence type="ECO:0000313" key="3">
    <source>
        <dbReference type="Proteomes" id="UP000013827"/>
    </source>
</evidence>
<dbReference type="InterPro" id="IPR011990">
    <property type="entry name" value="TPR-like_helical_dom_sf"/>
</dbReference>
<dbReference type="GO" id="GO:0003727">
    <property type="term" value="F:single-stranded RNA binding"/>
    <property type="evidence" value="ECO:0007669"/>
    <property type="project" value="TreeGrafter"/>
</dbReference>
<reference evidence="3" key="1">
    <citation type="journal article" date="2013" name="Nature">
        <title>Pan genome of the phytoplankton Emiliania underpins its global distribution.</title>
        <authorList>
            <person name="Read B.A."/>
            <person name="Kegel J."/>
            <person name="Klute M.J."/>
            <person name="Kuo A."/>
            <person name="Lefebvre S.C."/>
            <person name="Maumus F."/>
            <person name="Mayer C."/>
            <person name="Miller J."/>
            <person name="Monier A."/>
            <person name="Salamov A."/>
            <person name="Young J."/>
            <person name="Aguilar M."/>
            <person name="Claverie J.M."/>
            <person name="Frickenhaus S."/>
            <person name="Gonzalez K."/>
            <person name="Herman E.K."/>
            <person name="Lin Y.C."/>
            <person name="Napier J."/>
            <person name="Ogata H."/>
            <person name="Sarno A.F."/>
            <person name="Shmutz J."/>
            <person name="Schroeder D."/>
            <person name="de Vargas C."/>
            <person name="Verret F."/>
            <person name="von Dassow P."/>
            <person name="Valentin K."/>
            <person name="Van de Peer Y."/>
            <person name="Wheeler G."/>
            <person name="Dacks J.B."/>
            <person name="Delwiche C.F."/>
            <person name="Dyhrman S.T."/>
            <person name="Glockner G."/>
            <person name="John U."/>
            <person name="Richards T."/>
            <person name="Worden A.Z."/>
            <person name="Zhang X."/>
            <person name="Grigoriev I.V."/>
            <person name="Allen A.E."/>
            <person name="Bidle K."/>
            <person name="Borodovsky M."/>
            <person name="Bowler C."/>
            <person name="Brownlee C."/>
            <person name="Cock J.M."/>
            <person name="Elias M."/>
            <person name="Gladyshev V.N."/>
            <person name="Groth M."/>
            <person name="Guda C."/>
            <person name="Hadaegh A."/>
            <person name="Iglesias-Rodriguez M.D."/>
            <person name="Jenkins J."/>
            <person name="Jones B.M."/>
            <person name="Lawson T."/>
            <person name="Leese F."/>
            <person name="Lindquist E."/>
            <person name="Lobanov A."/>
            <person name="Lomsadze A."/>
            <person name="Malik S.B."/>
            <person name="Marsh M.E."/>
            <person name="Mackinder L."/>
            <person name="Mock T."/>
            <person name="Mueller-Roeber B."/>
            <person name="Pagarete A."/>
            <person name="Parker M."/>
            <person name="Probert I."/>
            <person name="Quesneville H."/>
            <person name="Raines C."/>
            <person name="Rensing S.A."/>
            <person name="Riano-Pachon D.M."/>
            <person name="Richier S."/>
            <person name="Rokitta S."/>
            <person name="Shiraiwa Y."/>
            <person name="Soanes D.M."/>
            <person name="van der Giezen M."/>
            <person name="Wahlund T.M."/>
            <person name="Williams B."/>
            <person name="Wilson W."/>
            <person name="Wolfe G."/>
            <person name="Wurch L.L."/>
        </authorList>
    </citation>
    <scope>NUCLEOTIDE SEQUENCE</scope>
</reference>
<protein>
    <recommendedName>
        <fullName evidence="4">PsbB mRNA maturation factor Mbb1</fullName>
    </recommendedName>
</protein>
<dbReference type="SUPFAM" id="SSF48452">
    <property type="entry name" value="TPR-like"/>
    <property type="match status" value="2"/>
</dbReference>
<accession>A0A0D3JR35</accession>
<dbReference type="SMART" id="SM00386">
    <property type="entry name" value="HAT"/>
    <property type="match status" value="4"/>
</dbReference>
<sequence length="441" mass="48874">MEAAPGRDLSFRVREALLDAEEQPYTVWSEPGSDRPLRANLDLLVFRGRTLARRGDKDGARATYLRCVALDPLDGRGWLALGRLSERDGDPDAAIAMIERGLAHNAGNAYLLQAAERPLPPPLPHASTRPPRERRGSTDEALDLYARALRSDPRHAPSWVSASLLLQRRRKEGAARRCLDLALACAPRSYYVWQVSGQWHRRQGQLSSAREAFRRSLQLNGANVATLHAWGVLEWRCGHTDLAATLFQQGLHIQPHNKYLLQSWACMEAGRRSLSRLSAPRAPAAPLPLPNQARCGSAASASRLFAAAARKQSADGAVHTPLFHAWGSMEAEVSNVTAARAIFQRGVWERPSHPRTVGLWVSWALLEERCGDLKAAREYLRAALRAERFCVFARAAWAALEARQGDCAASRQLYEDALRIDPANRGVWTLREEYGDLGEAA</sequence>
<dbReference type="GO" id="GO:0006417">
    <property type="term" value="P:regulation of translation"/>
    <property type="evidence" value="ECO:0007669"/>
    <property type="project" value="TreeGrafter"/>
</dbReference>
<reference evidence="2" key="2">
    <citation type="submission" date="2024-10" db="UniProtKB">
        <authorList>
            <consortium name="EnsemblProtists"/>
        </authorList>
    </citation>
    <scope>IDENTIFICATION</scope>
</reference>
<dbReference type="GeneID" id="17271514"/>
<organism evidence="2 3">
    <name type="scientific">Emiliania huxleyi (strain CCMP1516)</name>
    <dbReference type="NCBI Taxonomy" id="280463"/>
    <lineage>
        <taxon>Eukaryota</taxon>
        <taxon>Haptista</taxon>
        <taxon>Haptophyta</taxon>
        <taxon>Prymnesiophyceae</taxon>
        <taxon>Isochrysidales</taxon>
        <taxon>Noelaerhabdaceae</taxon>
        <taxon>Emiliania</taxon>
    </lineage>
</organism>
<feature type="region of interest" description="Disordered" evidence="1">
    <location>
        <begin position="117"/>
        <end position="138"/>
    </location>
</feature>
<dbReference type="InterPro" id="IPR003107">
    <property type="entry name" value="HAT"/>
</dbReference>
<name>A0A0D3JR35_EMIH1</name>
<evidence type="ECO:0000313" key="2">
    <source>
        <dbReference type="EnsemblProtists" id="EOD25970"/>
    </source>
</evidence>
<dbReference type="Proteomes" id="UP000013827">
    <property type="component" value="Unassembled WGS sequence"/>
</dbReference>
<dbReference type="Gene3D" id="1.25.40.10">
    <property type="entry name" value="Tetratricopeptide repeat domain"/>
    <property type="match status" value="3"/>
</dbReference>
<dbReference type="AlphaFoldDB" id="A0A0D3JR35"/>
<dbReference type="EnsemblProtists" id="EOD25970">
    <property type="protein sequence ID" value="EOD25970"/>
    <property type="gene ID" value="EMIHUDRAFT_457455"/>
</dbReference>
<dbReference type="Pfam" id="PF13428">
    <property type="entry name" value="TPR_14"/>
    <property type="match status" value="1"/>
</dbReference>
<dbReference type="PANTHER" id="PTHR44917:SF1">
    <property type="entry name" value="PROTEIN HIGH CHLOROPHYLL FLUORESCENT 107"/>
    <property type="match status" value="1"/>
</dbReference>
<keyword evidence="3" id="KW-1185">Reference proteome</keyword>
<dbReference type="GO" id="GO:0003729">
    <property type="term" value="F:mRNA binding"/>
    <property type="evidence" value="ECO:0007669"/>
    <property type="project" value="InterPro"/>
</dbReference>
<dbReference type="KEGG" id="ehx:EMIHUDRAFT_457455"/>
<dbReference type="RefSeq" id="XP_005778399.1">
    <property type="nucleotide sequence ID" value="XM_005778342.1"/>
</dbReference>
<dbReference type="PaxDb" id="2903-EOD25970"/>
<evidence type="ECO:0000256" key="1">
    <source>
        <dbReference type="SAM" id="MobiDB-lite"/>
    </source>
</evidence>
<dbReference type="GO" id="GO:0006397">
    <property type="term" value="P:mRNA processing"/>
    <property type="evidence" value="ECO:0007669"/>
    <property type="project" value="InterPro"/>
</dbReference>
<dbReference type="OMA" id="VWIRTEV"/>
<dbReference type="STRING" id="2903.R1EH04"/>
<dbReference type="InterPro" id="IPR019734">
    <property type="entry name" value="TPR_rpt"/>
</dbReference>
<dbReference type="eggNOG" id="KOG1124">
    <property type="taxonomic scope" value="Eukaryota"/>
</dbReference>
<proteinExistence type="predicted"/>
<dbReference type="SMART" id="SM00028">
    <property type="entry name" value="TPR"/>
    <property type="match status" value="6"/>
</dbReference>
<dbReference type="PANTHER" id="PTHR44917">
    <property type="entry name" value="PROTEIN HIGH CHLOROPHYLL FLUORESCENT 107"/>
    <property type="match status" value="1"/>
</dbReference>
<dbReference type="InterPro" id="IPR044624">
    <property type="entry name" value="Mbb1-like"/>
</dbReference>
<evidence type="ECO:0008006" key="4">
    <source>
        <dbReference type="Google" id="ProtNLM"/>
    </source>
</evidence>
<dbReference type="HOGENOM" id="CLU_031917_0_0_1"/>